<accession>A0A086QRA3</accession>
<feature type="compositionally biased region" description="Polar residues" evidence="1">
    <location>
        <begin position="897"/>
        <end position="907"/>
    </location>
</feature>
<gene>
    <name evidence="2" type="ORF">TGMAS_299150</name>
</gene>
<dbReference type="VEuPathDB" id="ToxoDB:TGMAS_299150"/>
<dbReference type="Gene3D" id="1.20.5.2050">
    <property type="match status" value="1"/>
</dbReference>
<comment type="caution">
    <text evidence="2">The sequence shown here is derived from an EMBL/GenBank/DDBJ whole genome shotgun (WGS) entry which is preliminary data.</text>
</comment>
<dbReference type="OrthoDB" id="333965at2759"/>
<feature type="region of interest" description="Disordered" evidence="1">
    <location>
        <begin position="1163"/>
        <end position="1182"/>
    </location>
</feature>
<evidence type="ECO:0000313" key="3">
    <source>
        <dbReference type="Proteomes" id="UP000028821"/>
    </source>
</evidence>
<feature type="region of interest" description="Disordered" evidence="1">
    <location>
        <begin position="2213"/>
        <end position="2332"/>
    </location>
</feature>
<feature type="compositionally biased region" description="Polar residues" evidence="1">
    <location>
        <begin position="1308"/>
        <end position="1318"/>
    </location>
</feature>
<feature type="region of interest" description="Disordered" evidence="1">
    <location>
        <begin position="1270"/>
        <end position="1322"/>
    </location>
</feature>
<proteinExistence type="predicted"/>
<organism evidence="2 3">
    <name type="scientific">Toxoplasma gondii MAS</name>
    <dbReference type="NCBI Taxonomy" id="943118"/>
    <lineage>
        <taxon>Eukaryota</taxon>
        <taxon>Sar</taxon>
        <taxon>Alveolata</taxon>
        <taxon>Apicomplexa</taxon>
        <taxon>Conoidasida</taxon>
        <taxon>Coccidia</taxon>
        <taxon>Eucoccidiorida</taxon>
        <taxon>Eimeriorina</taxon>
        <taxon>Sarcocystidae</taxon>
        <taxon>Toxoplasma</taxon>
    </lineage>
</organism>
<name>A0A086QRA3_TOXGO</name>
<protein>
    <submittedName>
        <fullName evidence="2">AP2 domain transcription factor AP2III-3</fullName>
    </submittedName>
</protein>
<feature type="compositionally biased region" description="Basic and acidic residues" evidence="1">
    <location>
        <begin position="244"/>
        <end position="257"/>
    </location>
</feature>
<evidence type="ECO:0000256" key="1">
    <source>
        <dbReference type="SAM" id="MobiDB-lite"/>
    </source>
</evidence>
<feature type="region of interest" description="Disordered" evidence="1">
    <location>
        <begin position="100"/>
        <end position="163"/>
    </location>
</feature>
<feature type="compositionally biased region" description="Basic and acidic residues" evidence="1">
    <location>
        <begin position="1710"/>
        <end position="1752"/>
    </location>
</feature>
<reference evidence="2 3" key="1">
    <citation type="submission" date="2014-04" db="EMBL/GenBank/DDBJ databases">
        <authorList>
            <person name="Sibley D."/>
            <person name="Venepally P."/>
            <person name="Karamycheva S."/>
            <person name="Hadjithomas M."/>
            <person name="Khan A."/>
            <person name="Brunk B."/>
            <person name="Roos D."/>
            <person name="Caler E."/>
            <person name="Lorenzi H."/>
        </authorList>
    </citation>
    <scope>NUCLEOTIDE SEQUENCE [LARGE SCALE GENOMIC DNA]</scope>
    <source>
        <strain evidence="2 3">MAS</strain>
    </source>
</reference>
<sequence length="2353" mass="252653">MSDYAPSRFASPPGNAHPKSPLFARPHSCREMETRASVGTPRGSRQPLRLQGSPHGCLSPQKGQDRLPSFSPLRTQPPLLSPPFPSKGCFSSCLPSSQAFTSHRARGPSPKVHAVSADASTSSSPTSPASRSASEQQPRREMCSPPGASSDSISPTASSSCSAGQDDVLCMRQRFRLPPLLHLSTSRKRLREEDASASACISSLGNLPLDVDTKRRRQEYDRLSTASLSSFRSPKTPLLPSCLARRDPEESHADLSESRTFLQRLEAAGQSRKGDASRETIETDEKKVLLTHSTATPVQRSPSESEERRSFGKRSDPNNGLPMARSPTPFTSKRTDLGHALDNALSMRAASRCGFPGPAEATVAPAASGASRTASPLPFTVPVVLAASPPTTPSACSPDLCRASTSPLSCAGGSPLDAPQAVGRRSELAACVSPAASEETVGDTREHADRSSPVAWPVACLASSPGVAKKPLDLQIDPEQPRGNDKLAEPEFHGGTAAVSESAPVAGADAPRLCDYGLSEAGVLPASGPWLRKPNPMLTPDTEWAAPSSQEDRACTQKETSAARLAPNLLYRQADAAADNVTKGHEDDSQFPLRSGSFTSSAVACPSPPDVQADSEAACTWGTPGNGDTCESTGGWRGAISVEGHTCLTGEDGSRYGLQGPLSQDSPFQPPLPPLRPVHFGGFEAWGGNSEASQGDAQGLQFPRVERFSSRRTEHGSEGGFCGQLAGELLPTSTSGQPHSQHVADLESHTGAVFASCDPAIHAHASLYGYPGAFYNSFGMASSIFDLTQPPQAFLYGGTYGNNGPDDYCVHRTNSTSCQGFTAPDNISTGTLNTADAQQEWTTPAPVSDAAVGHWETSDFGPQHLNGRASSSVPDHGGGLPFGGNGNSWGTSGNGDTWGTSGNGNSWGTPGNGDTCESTGGWRGATNVEGHTCLTGEDGSRYGLQGPLSQDSPFQPPLPPMQPVHFANFYSACFPPLPPPPVFPGIGCVSASYPDVLLPQARFLSHSCPGPPSVLRCPPPAAMLRGPSPLDCWSLPALPSLPRIPSDFASDPASVPLPEALQNLPEDSPRLRLPCQGASTRDQSPLQYEGNFGGSDEALRPQIEVAENRGTPNFLAASYSLLGAFSCEGDNRDNEYETQLWQQLNESGELGVSGLPQPYSVEEGRRQELQSPYPAPYENTPYSTPSYNSVSYTAASKDRLVGDNTAYNGAAYCPFYGGSGMYETPQRSEENSLYSADPQVHFSESEKTGSSDSFPNSFFSLGTPALYPGGSLQTGAHLEEVPGSGDAEGSAWSPSLESRRLRGRTRSPHAQSPNSNRSRGAAWTFSPASLPFEVPASAKASGRKRRAPGSLPAQTDRGHKDFLLELLASRLEPVKGVHMDRLRKTWVASWLVGKRRITRIFSFQKFGFFGAREQAIRHRREALLNPELDTSERREALANVERATDDELQQAADALPFVVGVTYHRASRCWVANHRKPMGKIVQRKKFAVAELGFLEARYHAAVMMFCWNKQGRTQEPEDYDQGATEAFNSRQVPQRPGDDRAFEFSHPTCSENEPLYTLKALDSGTCDDAMVLLAFICGSPWRKICRGQQCGDDPTLLEAASTIQTEKSLWRTRVKNAADEVREGPQRRLEGTDAGDSGAFPRGQSPEKGRPRRRRKTATLGEQQDVTEDKTEDGREDKTEDGREDKTEDEGEAGGGDEAEDEGEDEGEDPGRDWGERSRCRKSDRENAGEAERGQKREKRQQSEGRRVVAEVDLRDAKDTVVRRNRVARREGLETGFGKRNAKSGAESCLSQTPALGPSPPPFPVSFKKRRKSSSREADLRQSRPRRHTNDTEEARSICEDSPSSEVAPTPASSSFSPAASLSSDGSRLGSHNHDLTDSGRSASGSRGLSTDFSMFAGLPYLKSLESNTRFVPPSRPGESGLPNVYASYNSGLAFEANRPCPLAFEANRPCPLAFDSRASTTGLPLTFPHPAEAYGSGFASWTPNANGFFERLAYTGNLEELRDLCGRTPDARDSSDHWQEAAAAASSRLPLRPPAVHSWQDAPCAKDPAPCVELARDECLAGGDRQTCRFHSAFDSADAGDYKFNTDARCLRGPTFNLHSNAVATLRREQEAARGASGQTPSFFFPRLVPVAQTDWEADPGRGSGDSLSALHEAGEAVGVEGSEGAPCEWNFERDAHPVILPTSNCSHGHERLASSNAFTEAKQRNALRCTPQETVGGVSENGSPLFSTHRDAPEAVSALTEVSDRETQRGPAVLQSGNTEALLQDSTSNSASPTQRRAHGLDPEPDESKTRGERSKEEDRETLRTEAPSKERKQILSPPAERNSMYGEAMSIDRQVSALPTLLSHGTAFP</sequence>
<feature type="compositionally biased region" description="Basic and acidic residues" evidence="1">
    <location>
        <begin position="2282"/>
        <end position="2317"/>
    </location>
</feature>
<dbReference type="EMBL" id="AEXC02000995">
    <property type="protein sequence ID" value="KFH15135.1"/>
    <property type="molecule type" value="Genomic_DNA"/>
</dbReference>
<feature type="compositionally biased region" description="Basic and acidic residues" evidence="1">
    <location>
        <begin position="1765"/>
        <end position="1774"/>
    </location>
</feature>
<dbReference type="Proteomes" id="UP000028821">
    <property type="component" value="Unassembled WGS sequence"/>
</dbReference>
<feature type="compositionally biased region" description="Basic and acidic residues" evidence="1">
    <location>
        <begin position="1617"/>
        <end position="1632"/>
    </location>
</feature>
<feature type="compositionally biased region" description="Basic and acidic residues" evidence="1">
    <location>
        <begin position="1668"/>
        <end position="1687"/>
    </location>
</feature>
<feature type="region of interest" description="Disordered" evidence="1">
    <location>
        <begin position="1224"/>
        <end position="1255"/>
    </location>
</feature>
<feature type="compositionally biased region" description="Low complexity" evidence="1">
    <location>
        <begin position="148"/>
        <end position="163"/>
    </location>
</feature>
<feature type="compositionally biased region" description="Basic and acidic residues" evidence="1">
    <location>
        <begin position="1815"/>
        <end position="1840"/>
    </location>
</feature>
<feature type="compositionally biased region" description="Polar residues" evidence="1">
    <location>
        <begin position="2258"/>
        <end position="2278"/>
    </location>
</feature>
<feature type="region of interest" description="Disordered" evidence="1">
    <location>
        <begin position="226"/>
        <end position="336"/>
    </location>
</feature>
<feature type="region of interest" description="Disordered" evidence="1">
    <location>
        <begin position="1"/>
        <end position="83"/>
    </location>
</feature>
<feature type="compositionally biased region" description="Low complexity" evidence="1">
    <location>
        <begin position="114"/>
        <end position="134"/>
    </location>
</feature>
<feature type="compositionally biased region" description="Basic and acidic residues" evidence="1">
    <location>
        <begin position="303"/>
        <end position="316"/>
    </location>
</feature>
<feature type="compositionally biased region" description="Acidic residues" evidence="1">
    <location>
        <begin position="1688"/>
        <end position="1709"/>
    </location>
</feature>
<feature type="compositionally biased region" description="Low complexity" evidence="1">
    <location>
        <begin position="1849"/>
        <end position="1868"/>
    </location>
</feature>
<feature type="compositionally biased region" description="Basic and acidic residues" evidence="1">
    <location>
        <begin position="272"/>
        <end position="288"/>
    </location>
</feature>
<evidence type="ECO:0000313" key="2">
    <source>
        <dbReference type="EMBL" id="KFH15135.1"/>
    </source>
</evidence>
<feature type="region of interest" description="Disordered" evidence="1">
    <location>
        <begin position="1336"/>
        <end position="1355"/>
    </location>
</feature>
<feature type="region of interest" description="Disordered" evidence="1">
    <location>
        <begin position="884"/>
        <end position="907"/>
    </location>
</feature>
<feature type="region of interest" description="Disordered" evidence="1">
    <location>
        <begin position="1617"/>
        <end position="1752"/>
    </location>
</feature>
<feature type="region of interest" description="Disordered" evidence="1">
    <location>
        <begin position="1765"/>
        <end position="1888"/>
    </location>
</feature>